<dbReference type="AlphaFoldDB" id="A0A482TDX4"/>
<dbReference type="CDD" id="cd00293">
    <property type="entry name" value="USP-like"/>
    <property type="match status" value="2"/>
</dbReference>
<dbReference type="RefSeq" id="WP_129755137.1">
    <property type="nucleotide sequence ID" value="NZ_JAFKAA010000002.1"/>
</dbReference>
<protein>
    <submittedName>
        <fullName evidence="3">Universal stress protein</fullName>
    </submittedName>
</protein>
<accession>A0A482TDX4</accession>
<evidence type="ECO:0000259" key="2">
    <source>
        <dbReference type="Pfam" id="PF00582"/>
    </source>
</evidence>
<dbReference type="Pfam" id="PF00582">
    <property type="entry name" value="Usp"/>
    <property type="match status" value="2"/>
</dbReference>
<feature type="domain" description="UspA" evidence="2">
    <location>
        <begin position="158"/>
        <end position="294"/>
    </location>
</feature>
<comment type="caution">
    <text evidence="3">The sequence shown here is derived from an EMBL/GenBank/DDBJ whole genome shotgun (WGS) entry which is preliminary data.</text>
</comment>
<dbReference type="Gene3D" id="3.40.50.620">
    <property type="entry name" value="HUPs"/>
    <property type="match status" value="2"/>
</dbReference>
<evidence type="ECO:0000313" key="4">
    <source>
        <dbReference type="Proteomes" id="UP000293535"/>
    </source>
</evidence>
<feature type="domain" description="UspA" evidence="2">
    <location>
        <begin position="6"/>
        <end position="144"/>
    </location>
</feature>
<evidence type="ECO:0000256" key="1">
    <source>
        <dbReference type="ARBA" id="ARBA00008791"/>
    </source>
</evidence>
<dbReference type="PANTHER" id="PTHR46268">
    <property type="entry name" value="STRESS RESPONSE PROTEIN NHAX"/>
    <property type="match status" value="1"/>
</dbReference>
<dbReference type="Proteomes" id="UP000293535">
    <property type="component" value="Unassembled WGS sequence"/>
</dbReference>
<dbReference type="PRINTS" id="PR01438">
    <property type="entry name" value="UNVRSLSTRESS"/>
</dbReference>
<comment type="similarity">
    <text evidence="1">Belongs to the universal stress protein A family.</text>
</comment>
<dbReference type="InterPro" id="IPR006016">
    <property type="entry name" value="UspA"/>
</dbReference>
<gene>
    <name evidence="3" type="ORF">ELS20_04445</name>
</gene>
<organism evidence="3 4">
    <name type="scientific">Haloarcula hispanica</name>
    <dbReference type="NCBI Taxonomy" id="51589"/>
    <lineage>
        <taxon>Archaea</taxon>
        <taxon>Methanobacteriati</taxon>
        <taxon>Methanobacteriota</taxon>
        <taxon>Stenosarchaea group</taxon>
        <taxon>Halobacteria</taxon>
        <taxon>Halobacteriales</taxon>
        <taxon>Haloarculaceae</taxon>
        <taxon>Haloarcula</taxon>
    </lineage>
</organism>
<dbReference type="EMBL" id="RZIG01000002">
    <property type="protein sequence ID" value="RYJ09353.1"/>
    <property type="molecule type" value="Genomic_DNA"/>
</dbReference>
<evidence type="ECO:0000313" key="3">
    <source>
        <dbReference type="EMBL" id="RYJ09353.1"/>
    </source>
</evidence>
<reference evidence="3 4" key="1">
    <citation type="submission" date="2018-12" db="EMBL/GenBank/DDBJ databases">
        <title>Draft genome sequence of Haloarcula hispinica strain 18.1, an halophilic archaeon isolated from Chott El Jerid of Southern Tunisia.</title>
        <authorList>
            <person name="Najjari A."/>
            <person name="Ben Dhia O."/>
            <person name="Ferjani R."/>
            <person name="Mahjoubi M."/>
            <person name="Sghaier H."/>
            <person name="Elshahed M."/>
            <person name="Ouzari H.I."/>
            <person name="Cherid A."/>
            <person name="Youssef N."/>
        </authorList>
    </citation>
    <scope>NUCLEOTIDE SEQUENCE [LARGE SCALE GENOMIC DNA]</scope>
    <source>
        <strain evidence="3 4">18.1</strain>
    </source>
</reference>
<proteinExistence type="inferred from homology"/>
<dbReference type="PANTHER" id="PTHR46268:SF6">
    <property type="entry name" value="UNIVERSAL STRESS PROTEIN UP12"/>
    <property type="match status" value="1"/>
</dbReference>
<dbReference type="SUPFAM" id="SSF52402">
    <property type="entry name" value="Adenine nucleotide alpha hydrolases-like"/>
    <property type="match status" value="2"/>
</dbReference>
<sequence>MSRTIDSILVPTDGSDGARIGARRGIDLAATIGADLHVLSAVDSRDIEPDLNSDGQTDRERLLEAEAERAVDSIARLARAHLSGHITTAVESGIPFQVINDYVDTHDIDLIVMGTQGRTGFERVVLGSVAEKTLRTADVPIVTVTPDGDIVEIGDQRYDNVLLPTDGSEGAELAIEWGTTLAEVFDATIHTMYSVDTSRFGGVEGAAEIHDALEQTGQEALETVHERARDAGVSVAGNIASGPAARAILSYSEEHDIDLIAMGTHGRSGLTRYLTGSVTETVVRNAAVPVCCVPMQ</sequence>
<dbReference type="InterPro" id="IPR006015">
    <property type="entry name" value="Universal_stress_UspA"/>
</dbReference>
<name>A0A482TDX4_HALHI</name>
<dbReference type="InterPro" id="IPR014729">
    <property type="entry name" value="Rossmann-like_a/b/a_fold"/>
</dbReference>